<keyword evidence="3" id="KW-1185">Reference proteome</keyword>
<feature type="transmembrane region" description="Helical" evidence="1">
    <location>
        <begin position="181"/>
        <end position="198"/>
    </location>
</feature>
<feature type="transmembrane region" description="Helical" evidence="1">
    <location>
        <begin position="210"/>
        <end position="230"/>
    </location>
</feature>
<dbReference type="OrthoDB" id="2899474at2759"/>
<dbReference type="EMBL" id="KN838603">
    <property type="protein sequence ID" value="KIK01688.1"/>
    <property type="molecule type" value="Genomic_DNA"/>
</dbReference>
<reference evidence="3" key="2">
    <citation type="submission" date="2015-01" db="EMBL/GenBank/DDBJ databases">
        <title>Evolutionary Origins and Diversification of the Mycorrhizal Mutualists.</title>
        <authorList>
            <consortium name="DOE Joint Genome Institute"/>
            <consortium name="Mycorrhizal Genomics Consortium"/>
            <person name="Kohler A."/>
            <person name="Kuo A."/>
            <person name="Nagy L.G."/>
            <person name="Floudas D."/>
            <person name="Copeland A."/>
            <person name="Barry K.W."/>
            <person name="Cichocki N."/>
            <person name="Veneault-Fourrey C."/>
            <person name="LaButti K."/>
            <person name="Lindquist E.A."/>
            <person name="Lipzen A."/>
            <person name="Lundell T."/>
            <person name="Morin E."/>
            <person name="Murat C."/>
            <person name="Riley R."/>
            <person name="Ohm R."/>
            <person name="Sun H."/>
            <person name="Tunlid A."/>
            <person name="Henrissat B."/>
            <person name="Grigoriev I.V."/>
            <person name="Hibbett D.S."/>
            <person name="Martin F."/>
        </authorList>
    </citation>
    <scope>NUCLEOTIDE SEQUENCE [LARGE SCALE GENOMIC DNA]</scope>
    <source>
        <strain evidence="3">LaAM-08-1</strain>
    </source>
</reference>
<evidence type="ECO:0000256" key="1">
    <source>
        <dbReference type="SAM" id="Phobius"/>
    </source>
</evidence>
<reference evidence="2 3" key="1">
    <citation type="submission" date="2014-04" db="EMBL/GenBank/DDBJ databases">
        <authorList>
            <consortium name="DOE Joint Genome Institute"/>
            <person name="Kuo A."/>
            <person name="Kohler A."/>
            <person name="Nagy L.G."/>
            <person name="Floudas D."/>
            <person name="Copeland A."/>
            <person name="Barry K.W."/>
            <person name="Cichocki N."/>
            <person name="Veneault-Fourrey C."/>
            <person name="LaButti K."/>
            <person name="Lindquist E.A."/>
            <person name="Lipzen A."/>
            <person name="Lundell T."/>
            <person name="Morin E."/>
            <person name="Murat C."/>
            <person name="Sun H."/>
            <person name="Tunlid A."/>
            <person name="Henrissat B."/>
            <person name="Grigoriev I.V."/>
            <person name="Hibbett D.S."/>
            <person name="Martin F."/>
            <person name="Nordberg H.P."/>
            <person name="Cantor M.N."/>
            <person name="Hua S.X."/>
        </authorList>
    </citation>
    <scope>NUCLEOTIDE SEQUENCE [LARGE SCALE GENOMIC DNA]</scope>
    <source>
        <strain evidence="2 3">LaAM-08-1</strain>
    </source>
</reference>
<accession>A0A0C9Y0U2</accession>
<sequence length="503" mass="57206">MDDATPETVYDPASQDARHFNQPETFQPPKRVQRPKTYVEGIFLYLKLMYKRRNMVKMPAISTESFPLFLRSLISCLLYLITFRRSAWYRLSAEFLQQRVEATFPLLKAAVQSAAHSGDFILLQKNSRSLVPYQFYGCCTCHVFSFGPPYRTYQGFEWVNALSPKPSVGVWWEIELMVMPSVWHASHYILLLLLLLPLKFFRFGLESRVWLLLAGLLNVIGMSHALYILFTSDRDREAFEKSWKTRIDGWVFEQQYAISTPLPSRSKCLEIEAVKSGLLRMNLRRAKGWRRLPFIMCMDKLHSKRDANLSNPNNLNGRLKLLTWSVLNCDIDSILNVGDRIKGLGNKILVGVNTGKHHRRHILILKYNLSRSTSRTVRSYIPIISAMSITPLTRATFIAANHAQIALSQKTMYELVEGEEGVKEVPIPESFKKSGIPQGYSVDPATVVASLAKSGITTEEQLSDGLLEELKDAINAPTNLNIIPTSKRAIEDASLAEDDAEEE</sequence>
<dbReference type="AlphaFoldDB" id="A0A0C9Y0U2"/>
<keyword evidence="1" id="KW-1133">Transmembrane helix</keyword>
<gene>
    <name evidence="2" type="ORF">K443DRAFT_122294</name>
</gene>
<dbReference type="HOGENOM" id="CLU_598598_0_0_1"/>
<organism evidence="2 3">
    <name type="scientific">Laccaria amethystina LaAM-08-1</name>
    <dbReference type="NCBI Taxonomy" id="1095629"/>
    <lineage>
        <taxon>Eukaryota</taxon>
        <taxon>Fungi</taxon>
        <taxon>Dikarya</taxon>
        <taxon>Basidiomycota</taxon>
        <taxon>Agaricomycotina</taxon>
        <taxon>Agaricomycetes</taxon>
        <taxon>Agaricomycetidae</taxon>
        <taxon>Agaricales</taxon>
        <taxon>Agaricineae</taxon>
        <taxon>Hydnangiaceae</taxon>
        <taxon>Laccaria</taxon>
    </lineage>
</organism>
<keyword evidence="1" id="KW-0812">Transmembrane</keyword>
<proteinExistence type="predicted"/>
<evidence type="ECO:0000313" key="2">
    <source>
        <dbReference type="EMBL" id="KIK01688.1"/>
    </source>
</evidence>
<evidence type="ECO:0000313" key="3">
    <source>
        <dbReference type="Proteomes" id="UP000054477"/>
    </source>
</evidence>
<feature type="transmembrane region" description="Helical" evidence="1">
    <location>
        <begin position="61"/>
        <end position="81"/>
    </location>
</feature>
<keyword evidence="1" id="KW-0472">Membrane</keyword>
<protein>
    <submittedName>
        <fullName evidence="2">Uncharacterized protein</fullName>
    </submittedName>
</protein>
<dbReference type="Proteomes" id="UP000054477">
    <property type="component" value="Unassembled WGS sequence"/>
</dbReference>
<name>A0A0C9Y0U2_9AGAR</name>